<evidence type="ECO:0000256" key="3">
    <source>
        <dbReference type="ARBA" id="ARBA00020071"/>
    </source>
</evidence>
<sequence>MLCVRVVLALVCLCAVLTGCAKPPQRLDQSATPNAQELAYAAKSGVTAPIAVANEPPKTVDRVRTASINDDAGFTARLRGGLAGRSLSIETQSDIKLAKGEVVITFDDGPRPGKTDKILQILDQYNAKATFLMLGQAAQKHPGLVREVAKRGHTVGLHTHSHGDLTKLNLVAALAEIERGRQPLVAALSPINKSPAPFFRFPYLAQTQKLRTAVNNAGLVIMDVQIDSKDYYQDGSQAVLDRTLKRLEAQGKGIVLFHDIHQRTVNMLPDFLAELKARGYKVVSLVPDRQLQLRSNTLLAQSN</sequence>
<dbReference type="Proteomes" id="UP001161405">
    <property type="component" value="Unassembled WGS sequence"/>
</dbReference>
<dbReference type="InterPro" id="IPR002509">
    <property type="entry name" value="NODB_dom"/>
</dbReference>
<dbReference type="CDD" id="cd10917">
    <property type="entry name" value="CE4_NodB_like_6s_7s"/>
    <property type="match status" value="1"/>
</dbReference>
<keyword evidence="7" id="KW-0732">Signal</keyword>
<proteinExistence type="inferred from homology"/>
<comment type="similarity">
    <text evidence="2">Belongs to the polysaccharide deacetylase family.</text>
</comment>
<dbReference type="PROSITE" id="PS51257">
    <property type="entry name" value="PROKAR_LIPOPROTEIN"/>
    <property type="match status" value="1"/>
</dbReference>
<dbReference type="PANTHER" id="PTHR10587">
    <property type="entry name" value="GLYCOSYL TRANSFERASE-RELATED"/>
    <property type="match status" value="1"/>
</dbReference>
<keyword evidence="4" id="KW-0479">Metal-binding</keyword>
<feature type="domain" description="NodB homology" evidence="8">
    <location>
        <begin position="100"/>
        <end position="283"/>
    </location>
</feature>
<reference evidence="9" key="1">
    <citation type="journal article" date="2014" name="Int. J. Syst. Evol. Microbiol.">
        <title>Complete genome of a new Firmicutes species belonging to the dominant human colonic microbiota ('Ruminococcus bicirculans') reveals two chromosomes and a selective capacity to utilize plant glucans.</title>
        <authorList>
            <consortium name="NISC Comparative Sequencing Program"/>
            <person name="Wegmann U."/>
            <person name="Louis P."/>
            <person name="Goesmann A."/>
            <person name="Henrissat B."/>
            <person name="Duncan S.H."/>
            <person name="Flint H.J."/>
        </authorList>
    </citation>
    <scope>NUCLEOTIDE SEQUENCE</scope>
    <source>
        <strain evidence="9">NBRC 107169</strain>
    </source>
</reference>
<evidence type="ECO:0000259" key="8">
    <source>
        <dbReference type="PROSITE" id="PS51677"/>
    </source>
</evidence>
<gene>
    <name evidence="9" type="ORF">GCM10007879_00650</name>
</gene>
<evidence type="ECO:0000256" key="5">
    <source>
        <dbReference type="ARBA" id="ARBA00022801"/>
    </source>
</evidence>
<accession>A0ABQ5UN69</accession>
<dbReference type="PROSITE" id="PS51677">
    <property type="entry name" value="NODB"/>
    <property type="match status" value="1"/>
</dbReference>
<dbReference type="Pfam" id="PF01522">
    <property type="entry name" value="Polysacc_deac_1"/>
    <property type="match status" value="1"/>
</dbReference>
<dbReference type="Gene3D" id="3.20.20.370">
    <property type="entry name" value="Glycoside hydrolase/deacetylase"/>
    <property type="match status" value="1"/>
</dbReference>
<name>A0ABQ5UN69_9HYPH</name>
<protein>
    <recommendedName>
        <fullName evidence="3">Chitooligosaccharide deacetylase</fullName>
    </recommendedName>
    <alternativeName>
        <fullName evidence="6">Nodulation protein B</fullName>
    </alternativeName>
</protein>
<comment type="caution">
    <text evidence="9">The sequence shown here is derived from an EMBL/GenBank/DDBJ whole genome shotgun (WGS) entry which is preliminary data.</text>
</comment>
<evidence type="ECO:0000256" key="1">
    <source>
        <dbReference type="ARBA" id="ARBA00003236"/>
    </source>
</evidence>
<evidence type="ECO:0000256" key="7">
    <source>
        <dbReference type="SAM" id="SignalP"/>
    </source>
</evidence>
<feature type="signal peptide" evidence="7">
    <location>
        <begin position="1"/>
        <end position="21"/>
    </location>
</feature>
<dbReference type="PANTHER" id="PTHR10587:SF133">
    <property type="entry name" value="CHITIN DEACETYLASE 1-RELATED"/>
    <property type="match status" value="1"/>
</dbReference>
<organism evidence="9 10">
    <name type="scientific">Maritalea porphyrae</name>
    <dbReference type="NCBI Taxonomy" id="880732"/>
    <lineage>
        <taxon>Bacteria</taxon>
        <taxon>Pseudomonadati</taxon>
        <taxon>Pseudomonadota</taxon>
        <taxon>Alphaproteobacteria</taxon>
        <taxon>Hyphomicrobiales</taxon>
        <taxon>Devosiaceae</taxon>
        <taxon>Maritalea</taxon>
    </lineage>
</organism>
<dbReference type="InterPro" id="IPR011330">
    <property type="entry name" value="Glyco_hydro/deAcase_b/a-brl"/>
</dbReference>
<feature type="chain" id="PRO_5047519299" description="Chitooligosaccharide deacetylase" evidence="7">
    <location>
        <begin position="22"/>
        <end position="303"/>
    </location>
</feature>
<reference evidence="9" key="2">
    <citation type="submission" date="2023-01" db="EMBL/GenBank/DDBJ databases">
        <title>Draft genome sequence of Maritalea porphyrae strain NBRC 107169.</title>
        <authorList>
            <person name="Sun Q."/>
            <person name="Mori K."/>
        </authorList>
    </citation>
    <scope>NUCLEOTIDE SEQUENCE</scope>
    <source>
        <strain evidence="9">NBRC 107169</strain>
    </source>
</reference>
<dbReference type="EMBL" id="BSNI01000001">
    <property type="protein sequence ID" value="GLQ15816.1"/>
    <property type="molecule type" value="Genomic_DNA"/>
</dbReference>
<evidence type="ECO:0000256" key="2">
    <source>
        <dbReference type="ARBA" id="ARBA00010973"/>
    </source>
</evidence>
<comment type="function">
    <text evidence="1">Is involved in generating a small heat-stable compound (Nod), an acylated oligomer of N-acetylglucosamine, that stimulates mitosis in various plant protoplasts.</text>
</comment>
<dbReference type="SUPFAM" id="SSF88713">
    <property type="entry name" value="Glycoside hydrolase/deacetylase"/>
    <property type="match status" value="1"/>
</dbReference>
<evidence type="ECO:0000256" key="6">
    <source>
        <dbReference type="ARBA" id="ARBA00032976"/>
    </source>
</evidence>
<keyword evidence="10" id="KW-1185">Reference proteome</keyword>
<evidence type="ECO:0000313" key="10">
    <source>
        <dbReference type="Proteomes" id="UP001161405"/>
    </source>
</evidence>
<dbReference type="InterPro" id="IPR050248">
    <property type="entry name" value="Polysacc_deacetylase_ArnD"/>
</dbReference>
<evidence type="ECO:0000313" key="9">
    <source>
        <dbReference type="EMBL" id="GLQ15816.1"/>
    </source>
</evidence>
<evidence type="ECO:0000256" key="4">
    <source>
        <dbReference type="ARBA" id="ARBA00022723"/>
    </source>
</evidence>
<keyword evidence="5" id="KW-0378">Hydrolase</keyword>